<feature type="transmembrane region" description="Helical" evidence="2">
    <location>
        <begin position="20"/>
        <end position="43"/>
    </location>
</feature>
<keyword evidence="2" id="KW-0472">Membrane</keyword>
<proteinExistence type="predicted"/>
<keyword evidence="2" id="KW-1133">Transmembrane helix</keyword>
<dbReference type="InterPro" id="IPR036875">
    <property type="entry name" value="Znf_CCHC_sf"/>
</dbReference>
<dbReference type="AlphaFoldDB" id="A0A2G7FQ18"/>
<dbReference type="InterPro" id="IPR001878">
    <property type="entry name" value="Znf_CCHC"/>
</dbReference>
<organism evidence="4 5">
    <name type="scientific">Aspergillus arachidicola</name>
    <dbReference type="NCBI Taxonomy" id="656916"/>
    <lineage>
        <taxon>Eukaryota</taxon>
        <taxon>Fungi</taxon>
        <taxon>Dikarya</taxon>
        <taxon>Ascomycota</taxon>
        <taxon>Pezizomycotina</taxon>
        <taxon>Eurotiomycetes</taxon>
        <taxon>Eurotiomycetidae</taxon>
        <taxon>Eurotiales</taxon>
        <taxon>Aspergillaceae</taxon>
        <taxon>Aspergillus</taxon>
        <taxon>Aspergillus subgen. Circumdati</taxon>
    </lineage>
</organism>
<dbReference type="STRING" id="656916.A0A2G7FQ18"/>
<keyword evidence="5" id="KW-1185">Reference proteome</keyword>
<accession>A0A2G7FQ18</accession>
<keyword evidence="1" id="KW-0862">Zinc</keyword>
<name>A0A2G7FQ18_9EURO</name>
<evidence type="ECO:0000313" key="4">
    <source>
        <dbReference type="EMBL" id="PIG82717.1"/>
    </source>
</evidence>
<gene>
    <name evidence="4" type="ORF">AARAC_010836</name>
</gene>
<keyword evidence="2" id="KW-0812">Transmembrane</keyword>
<feature type="transmembrane region" description="Helical" evidence="2">
    <location>
        <begin position="130"/>
        <end position="149"/>
    </location>
</feature>
<evidence type="ECO:0000256" key="1">
    <source>
        <dbReference type="PROSITE-ProRule" id="PRU00047"/>
    </source>
</evidence>
<dbReference type="Proteomes" id="UP000231358">
    <property type="component" value="Unassembled WGS sequence"/>
</dbReference>
<sequence>MSFQAGGRGCFNFTTVVVCYTLFTCTSLTGFTIPTLFLVVIFLEFCLTHRKWIAGQGHVSRECTVAPKEKSCYRCSGVGHISRDCPQAPREMATVVLLVVRNVISAAAWATLQGTVLRVEVVMVAVNRLATLAVVLVTWLVIAPTVKSVTTVEKLDMSRGIVPLKPRVNGFAIIASSQATFKLPVLTRPETTLGRSFNLLRQYIHETRLWRLPHGLSPCSSDHSNSRISAFSCSQIKLGS</sequence>
<feature type="domain" description="CCHC-type" evidence="3">
    <location>
        <begin position="72"/>
        <end position="87"/>
    </location>
</feature>
<evidence type="ECO:0000313" key="5">
    <source>
        <dbReference type="Proteomes" id="UP000231358"/>
    </source>
</evidence>
<evidence type="ECO:0000256" key="2">
    <source>
        <dbReference type="SAM" id="Phobius"/>
    </source>
</evidence>
<reference evidence="4 5" key="1">
    <citation type="submission" date="2017-05" db="EMBL/GenBank/DDBJ databases">
        <title>Genome sequence for an aflatoxigenic pathogen of Argentinian peanut, Aspergillus arachidicola.</title>
        <authorList>
            <person name="Moore G."/>
            <person name="Beltz S.B."/>
            <person name="Mack B.M."/>
        </authorList>
    </citation>
    <scope>NUCLEOTIDE SEQUENCE [LARGE SCALE GENOMIC DNA]</scope>
    <source>
        <strain evidence="4 5">CBS 117610</strain>
    </source>
</reference>
<dbReference type="Gene3D" id="4.10.60.10">
    <property type="entry name" value="Zinc finger, CCHC-type"/>
    <property type="match status" value="1"/>
</dbReference>
<keyword evidence="1" id="KW-0863">Zinc-finger</keyword>
<dbReference type="Pfam" id="PF00098">
    <property type="entry name" value="zf-CCHC"/>
    <property type="match status" value="1"/>
</dbReference>
<evidence type="ECO:0000259" key="3">
    <source>
        <dbReference type="PROSITE" id="PS50158"/>
    </source>
</evidence>
<protein>
    <recommendedName>
        <fullName evidence="3">CCHC-type domain-containing protein</fullName>
    </recommendedName>
</protein>
<comment type="caution">
    <text evidence="4">The sequence shown here is derived from an EMBL/GenBank/DDBJ whole genome shotgun (WGS) entry which is preliminary data.</text>
</comment>
<dbReference type="GO" id="GO:0003676">
    <property type="term" value="F:nucleic acid binding"/>
    <property type="evidence" value="ECO:0007669"/>
    <property type="project" value="InterPro"/>
</dbReference>
<dbReference type="GO" id="GO:0008270">
    <property type="term" value="F:zinc ion binding"/>
    <property type="evidence" value="ECO:0007669"/>
    <property type="project" value="UniProtKB-KW"/>
</dbReference>
<dbReference type="SMART" id="SM00343">
    <property type="entry name" value="ZnF_C2HC"/>
    <property type="match status" value="1"/>
</dbReference>
<dbReference type="EMBL" id="NEXV01000496">
    <property type="protein sequence ID" value="PIG82717.1"/>
    <property type="molecule type" value="Genomic_DNA"/>
</dbReference>
<dbReference type="SUPFAM" id="SSF57756">
    <property type="entry name" value="Retrovirus zinc finger-like domains"/>
    <property type="match status" value="1"/>
</dbReference>
<keyword evidence="1" id="KW-0479">Metal-binding</keyword>
<dbReference type="PROSITE" id="PS50158">
    <property type="entry name" value="ZF_CCHC"/>
    <property type="match status" value="1"/>
</dbReference>
<feature type="transmembrane region" description="Helical" evidence="2">
    <location>
        <begin position="92"/>
        <end position="110"/>
    </location>
</feature>